<evidence type="ECO:0008006" key="3">
    <source>
        <dbReference type="Google" id="ProtNLM"/>
    </source>
</evidence>
<dbReference type="AlphaFoldDB" id="Q2WB06"/>
<proteinExistence type="predicted"/>
<keyword evidence="2" id="KW-1185">Reference proteome</keyword>
<dbReference type="KEGG" id="mag:amb0165"/>
<gene>
    <name evidence="1" type="ordered locus">amb0165</name>
</gene>
<sequence length="174" mass="17634">MRLRRRAWNRQCKEGSMKKWIASTVVALAALFAFGQEARADGGVVLGVLTCSKTGTGTTYVVHSSTPVSCEYNGVGGPSKYTGTSGILFGIDLEIEHMAGMGYLVIGGTMTNKDSLAGYYVGAKASVTVGLGLAAQAGLAGVGNDIVLVPVGLGGQIGIGATAGISYANLKGGK</sequence>
<reference evidence="1 2" key="1">
    <citation type="journal article" date="2005" name="DNA Res.">
        <title>Complete genome sequence of the facultative anaerobic magnetotactic bacterium Magnetospirillum sp. strain AMB-1.</title>
        <authorList>
            <person name="Matsunaga T."/>
            <person name="Okamura Y."/>
            <person name="Fukuda Y."/>
            <person name="Wahyudi A.T."/>
            <person name="Murase Y."/>
            <person name="Takeyama H."/>
        </authorList>
    </citation>
    <scope>NUCLEOTIDE SEQUENCE [LARGE SCALE GENOMIC DNA]</scope>
    <source>
        <strain evidence="2">ATCC 700264 / AMB-1</strain>
    </source>
</reference>
<organism evidence="1 2">
    <name type="scientific">Paramagnetospirillum magneticum (strain ATCC 700264 / AMB-1)</name>
    <name type="common">Magnetospirillum magneticum</name>
    <dbReference type="NCBI Taxonomy" id="342108"/>
    <lineage>
        <taxon>Bacteria</taxon>
        <taxon>Pseudomonadati</taxon>
        <taxon>Pseudomonadota</taxon>
        <taxon>Alphaproteobacteria</taxon>
        <taxon>Rhodospirillales</taxon>
        <taxon>Magnetospirillaceae</taxon>
        <taxon>Paramagnetospirillum</taxon>
    </lineage>
</organism>
<dbReference type="HOGENOM" id="CLU_1538244_0_0_5"/>
<evidence type="ECO:0000313" key="1">
    <source>
        <dbReference type="EMBL" id="BAE48969.1"/>
    </source>
</evidence>
<accession>Q2WB06</accession>
<protein>
    <recommendedName>
        <fullName evidence="3">DUF992 domain-containing protein</fullName>
    </recommendedName>
</protein>
<dbReference type="STRING" id="342108.amb0165"/>
<name>Q2WB06_PARM1</name>
<dbReference type="InterPro" id="IPR009333">
    <property type="entry name" value="DUF992"/>
</dbReference>
<dbReference type="Pfam" id="PF06186">
    <property type="entry name" value="DUF992"/>
    <property type="match status" value="1"/>
</dbReference>
<dbReference type="Proteomes" id="UP000007058">
    <property type="component" value="Chromosome"/>
</dbReference>
<dbReference type="EMBL" id="AP007255">
    <property type="protein sequence ID" value="BAE48969.1"/>
    <property type="molecule type" value="Genomic_DNA"/>
</dbReference>
<evidence type="ECO:0000313" key="2">
    <source>
        <dbReference type="Proteomes" id="UP000007058"/>
    </source>
</evidence>